<protein>
    <submittedName>
        <fullName evidence="1">Uncharacterized protein</fullName>
    </submittedName>
</protein>
<dbReference type="EMBL" id="LFYR01001841">
    <property type="protein sequence ID" value="KMZ58980.1"/>
    <property type="molecule type" value="Genomic_DNA"/>
</dbReference>
<sequence>MGKETESYLNNSEDIKMHINFILEKIDRFTQQDPKTLETGKTMFQELSVKFEKHLIEIHTTDGEMARRDQRAQALNEETSSFLQNTQSHMFKSCHIEP</sequence>
<proteinExistence type="predicted"/>
<dbReference type="Proteomes" id="UP000036987">
    <property type="component" value="Unassembled WGS sequence"/>
</dbReference>
<dbReference type="OrthoDB" id="1933196at2759"/>
<name>A0A0K9NSK8_ZOSMR</name>
<comment type="caution">
    <text evidence="1">The sequence shown here is derived from an EMBL/GenBank/DDBJ whole genome shotgun (WGS) entry which is preliminary data.</text>
</comment>
<dbReference type="AlphaFoldDB" id="A0A0K9NSK8"/>
<evidence type="ECO:0000313" key="1">
    <source>
        <dbReference type="EMBL" id="KMZ58980.1"/>
    </source>
</evidence>
<evidence type="ECO:0000313" key="2">
    <source>
        <dbReference type="Proteomes" id="UP000036987"/>
    </source>
</evidence>
<accession>A0A0K9NSK8</accession>
<reference evidence="2" key="1">
    <citation type="journal article" date="2016" name="Nature">
        <title>The genome of the seagrass Zostera marina reveals angiosperm adaptation to the sea.</title>
        <authorList>
            <person name="Olsen J.L."/>
            <person name="Rouze P."/>
            <person name="Verhelst B."/>
            <person name="Lin Y.-C."/>
            <person name="Bayer T."/>
            <person name="Collen J."/>
            <person name="Dattolo E."/>
            <person name="De Paoli E."/>
            <person name="Dittami S."/>
            <person name="Maumus F."/>
            <person name="Michel G."/>
            <person name="Kersting A."/>
            <person name="Lauritano C."/>
            <person name="Lohaus R."/>
            <person name="Toepel M."/>
            <person name="Tonon T."/>
            <person name="Vanneste K."/>
            <person name="Amirebrahimi M."/>
            <person name="Brakel J."/>
            <person name="Bostroem C."/>
            <person name="Chovatia M."/>
            <person name="Grimwood J."/>
            <person name="Jenkins J.W."/>
            <person name="Jueterbock A."/>
            <person name="Mraz A."/>
            <person name="Stam W.T."/>
            <person name="Tice H."/>
            <person name="Bornberg-Bauer E."/>
            <person name="Green P.J."/>
            <person name="Pearson G.A."/>
            <person name="Procaccini G."/>
            <person name="Duarte C.M."/>
            <person name="Schmutz J."/>
            <person name="Reusch T.B.H."/>
            <person name="Van de Peer Y."/>
        </authorList>
    </citation>
    <scope>NUCLEOTIDE SEQUENCE [LARGE SCALE GENOMIC DNA]</scope>
    <source>
        <strain evidence="2">cv. Finnish</strain>
    </source>
</reference>
<gene>
    <name evidence="1" type="ORF">ZOSMA_71G00550</name>
</gene>
<dbReference type="PANTHER" id="PTHR35500:SF1">
    <property type="entry name" value="OS03G0108700 PROTEIN"/>
    <property type="match status" value="1"/>
</dbReference>
<organism evidence="1 2">
    <name type="scientific">Zostera marina</name>
    <name type="common">Eelgrass</name>
    <dbReference type="NCBI Taxonomy" id="29655"/>
    <lineage>
        <taxon>Eukaryota</taxon>
        <taxon>Viridiplantae</taxon>
        <taxon>Streptophyta</taxon>
        <taxon>Embryophyta</taxon>
        <taxon>Tracheophyta</taxon>
        <taxon>Spermatophyta</taxon>
        <taxon>Magnoliopsida</taxon>
        <taxon>Liliopsida</taxon>
        <taxon>Zosteraceae</taxon>
        <taxon>Zostera</taxon>
    </lineage>
</organism>
<keyword evidence="2" id="KW-1185">Reference proteome</keyword>
<dbReference type="PANTHER" id="PTHR35500">
    <property type="entry name" value="OS03G0108700 PROTEIN"/>
    <property type="match status" value="1"/>
</dbReference>